<keyword evidence="2" id="KW-0238">DNA-binding</keyword>
<dbReference type="InterPro" id="IPR018060">
    <property type="entry name" value="HTH_AraC"/>
</dbReference>
<evidence type="ECO:0000256" key="3">
    <source>
        <dbReference type="ARBA" id="ARBA00023163"/>
    </source>
</evidence>
<organism evidence="5 6">
    <name type="scientific">Pedobacter hartonius</name>
    <dbReference type="NCBI Taxonomy" id="425514"/>
    <lineage>
        <taxon>Bacteria</taxon>
        <taxon>Pseudomonadati</taxon>
        <taxon>Bacteroidota</taxon>
        <taxon>Sphingobacteriia</taxon>
        <taxon>Sphingobacteriales</taxon>
        <taxon>Sphingobacteriaceae</taxon>
        <taxon>Pedobacter</taxon>
    </lineage>
</organism>
<dbReference type="EMBL" id="FNRA01000003">
    <property type="protein sequence ID" value="SEA41777.1"/>
    <property type="molecule type" value="Genomic_DNA"/>
</dbReference>
<dbReference type="PROSITE" id="PS01124">
    <property type="entry name" value="HTH_ARAC_FAMILY_2"/>
    <property type="match status" value="1"/>
</dbReference>
<accession>A0A1H4B140</accession>
<evidence type="ECO:0000313" key="6">
    <source>
        <dbReference type="Proteomes" id="UP000198850"/>
    </source>
</evidence>
<dbReference type="AlphaFoldDB" id="A0A1H4B140"/>
<dbReference type="Proteomes" id="UP000198850">
    <property type="component" value="Unassembled WGS sequence"/>
</dbReference>
<dbReference type="Pfam" id="PF12833">
    <property type="entry name" value="HTH_18"/>
    <property type="match status" value="1"/>
</dbReference>
<name>A0A1H4B140_9SPHI</name>
<evidence type="ECO:0000256" key="1">
    <source>
        <dbReference type="ARBA" id="ARBA00023015"/>
    </source>
</evidence>
<dbReference type="STRING" id="425514.SAMN05443550_103166"/>
<dbReference type="SUPFAM" id="SSF46689">
    <property type="entry name" value="Homeodomain-like"/>
    <property type="match status" value="1"/>
</dbReference>
<proteinExistence type="predicted"/>
<evidence type="ECO:0000259" key="4">
    <source>
        <dbReference type="PROSITE" id="PS01124"/>
    </source>
</evidence>
<dbReference type="PANTHER" id="PTHR43280:SF28">
    <property type="entry name" value="HTH-TYPE TRANSCRIPTIONAL ACTIVATOR RHAS"/>
    <property type="match status" value="1"/>
</dbReference>
<dbReference type="PANTHER" id="PTHR43280">
    <property type="entry name" value="ARAC-FAMILY TRANSCRIPTIONAL REGULATOR"/>
    <property type="match status" value="1"/>
</dbReference>
<dbReference type="GO" id="GO:0003700">
    <property type="term" value="F:DNA-binding transcription factor activity"/>
    <property type="evidence" value="ECO:0007669"/>
    <property type="project" value="InterPro"/>
</dbReference>
<keyword evidence="1" id="KW-0805">Transcription regulation</keyword>
<dbReference type="InterPro" id="IPR003313">
    <property type="entry name" value="AraC-bd"/>
</dbReference>
<dbReference type="RefSeq" id="WP_090555819.1">
    <property type="nucleotide sequence ID" value="NZ_FNRA01000003.1"/>
</dbReference>
<keyword evidence="3" id="KW-0804">Transcription</keyword>
<dbReference type="SMART" id="SM00342">
    <property type="entry name" value="HTH_ARAC"/>
    <property type="match status" value="1"/>
</dbReference>
<sequence length="291" mass="33353">MVSASNHKQAVIPVHKLQERTSSGMEVRYIDNDNESDYSDLGVHRDDHYIFLVQEAGYSSFHVDFKHFELSGQAVFYIRPAQVHYISKVKMISGWFLGIETSLVDEKYRAVFEELVLDQQPLLPSEDKFLQLSRCGAVLKDVFKDGDQSQLHAPVLNSLASAFIGLIAQIYMANESAAARPNQRPEIITRQFRKTLRANYRRLKHPSGYASALCLSLSYLNESVKSVTGFPVSYWIHNEIMLEARRLLYYSDLSIKEIAFALGYEDHTYFSRLFHKICGSSAMAFRKQYRG</sequence>
<dbReference type="GO" id="GO:0043565">
    <property type="term" value="F:sequence-specific DNA binding"/>
    <property type="evidence" value="ECO:0007669"/>
    <property type="project" value="InterPro"/>
</dbReference>
<dbReference type="OrthoDB" id="2585681at2"/>
<feature type="domain" description="HTH araC/xylS-type" evidence="4">
    <location>
        <begin position="190"/>
        <end position="288"/>
    </location>
</feature>
<dbReference type="Gene3D" id="1.10.10.60">
    <property type="entry name" value="Homeodomain-like"/>
    <property type="match status" value="1"/>
</dbReference>
<dbReference type="SUPFAM" id="SSF51215">
    <property type="entry name" value="Regulatory protein AraC"/>
    <property type="match status" value="1"/>
</dbReference>
<evidence type="ECO:0000313" key="5">
    <source>
        <dbReference type="EMBL" id="SEA41777.1"/>
    </source>
</evidence>
<gene>
    <name evidence="5" type="ORF">SAMN05443550_103166</name>
</gene>
<protein>
    <submittedName>
        <fullName evidence="5">Transcriptional regulator, AraC family</fullName>
    </submittedName>
</protein>
<reference evidence="5 6" key="1">
    <citation type="submission" date="2016-10" db="EMBL/GenBank/DDBJ databases">
        <authorList>
            <person name="de Groot N.N."/>
        </authorList>
    </citation>
    <scope>NUCLEOTIDE SEQUENCE [LARGE SCALE GENOMIC DNA]</scope>
    <source>
        <strain evidence="5 6">DSM 19033</strain>
    </source>
</reference>
<dbReference type="InterPro" id="IPR009057">
    <property type="entry name" value="Homeodomain-like_sf"/>
</dbReference>
<keyword evidence="6" id="KW-1185">Reference proteome</keyword>
<dbReference type="Pfam" id="PF02311">
    <property type="entry name" value="AraC_binding"/>
    <property type="match status" value="1"/>
</dbReference>
<dbReference type="InterPro" id="IPR037923">
    <property type="entry name" value="HTH-like"/>
</dbReference>
<evidence type="ECO:0000256" key="2">
    <source>
        <dbReference type="ARBA" id="ARBA00023125"/>
    </source>
</evidence>